<evidence type="ECO:0000313" key="4">
    <source>
        <dbReference type="Proteomes" id="UP001208692"/>
    </source>
</evidence>
<evidence type="ECO:0008006" key="5">
    <source>
        <dbReference type="Google" id="ProtNLM"/>
    </source>
</evidence>
<evidence type="ECO:0000313" key="1">
    <source>
        <dbReference type="EMBL" id="GJM51263.1"/>
    </source>
</evidence>
<reference evidence="1 4" key="1">
    <citation type="submission" date="2021-11" db="EMBL/GenBank/DDBJ databases">
        <title>Draft genome sequence of Capnocytophaga sp. strain KC07075 isolated from cat oral cavity.</title>
        <authorList>
            <person name="Suzuki M."/>
            <person name="Imaoka K."/>
            <person name="Kimura M."/>
            <person name="Morikawa S."/>
            <person name="Maeda K."/>
        </authorList>
    </citation>
    <scope>NUCLEOTIDE SEQUENCE</scope>
    <source>
        <strain evidence="1">KC07075</strain>
        <strain evidence="2 4">KC07079</strain>
    </source>
</reference>
<organism evidence="1 3">
    <name type="scientific">Capnocytophaga catalasegens</name>
    <dbReference type="NCBI Taxonomy" id="1004260"/>
    <lineage>
        <taxon>Bacteria</taxon>
        <taxon>Pseudomonadati</taxon>
        <taxon>Bacteroidota</taxon>
        <taxon>Flavobacteriia</taxon>
        <taxon>Flavobacteriales</taxon>
        <taxon>Flavobacteriaceae</taxon>
        <taxon>Capnocytophaga</taxon>
    </lineage>
</organism>
<evidence type="ECO:0000313" key="3">
    <source>
        <dbReference type="Proteomes" id="UP001207736"/>
    </source>
</evidence>
<dbReference type="AlphaFoldDB" id="A0AAV5AZQ4"/>
<dbReference type="Proteomes" id="UP001207736">
    <property type="component" value="Unassembled WGS sequence"/>
</dbReference>
<dbReference type="EMBL" id="BQKA01000046">
    <property type="protein sequence ID" value="GJM51263.1"/>
    <property type="molecule type" value="Genomic_DNA"/>
</dbReference>
<gene>
    <name evidence="1" type="ORF">RCZ15_22360</name>
    <name evidence="2" type="ORF">RCZ16_16620</name>
</gene>
<accession>A0AAV5AZQ4</accession>
<comment type="caution">
    <text evidence="1">The sequence shown here is derived from an EMBL/GenBank/DDBJ whole genome shotgun (WGS) entry which is preliminary data.</text>
</comment>
<proteinExistence type="predicted"/>
<protein>
    <recommendedName>
        <fullName evidence="5">Lipoprotein</fullName>
    </recommendedName>
</protein>
<sequence length="240" mass="28234">MRIIFLFLSSLYLFQCRNNVKDNNVSVNDNNNVPFTFSLPDSIAQKYKETKHFNFLVSKNTDLQEDITNAFDIHEEINYQETTLEPNLLLSIFTLGNTVYDFVVRDKKVIFKDIASIYRAKRNFKYKDWNHDGKKDIVEYYQQCEAGCLGYSEHMMIYEVEKDTVLLTIQLPLKERVCYLSEKITSITTYTYKVNKSKISVKKTEGTRRDCNANDIQKVEAVTYKKFLLDTITDKFSNEF</sequence>
<evidence type="ECO:0000313" key="2">
    <source>
        <dbReference type="EMBL" id="GJM53345.1"/>
    </source>
</evidence>
<keyword evidence="4" id="KW-1185">Reference proteome</keyword>
<name>A0AAV5AZQ4_9FLAO</name>
<dbReference type="Proteomes" id="UP001208692">
    <property type="component" value="Unassembled WGS sequence"/>
</dbReference>
<dbReference type="EMBL" id="BQKB01000036">
    <property type="protein sequence ID" value="GJM53345.1"/>
    <property type="molecule type" value="Genomic_DNA"/>
</dbReference>